<dbReference type="SMART" id="SM00953">
    <property type="entry name" value="RES"/>
    <property type="match status" value="1"/>
</dbReference>
<dbReference type="RefSeq" id="WP_091146458.1">
    <property type="nucleotide sequence ID" value="NZ_FMVF01000020.1"/>
</dbReference>
<dbReference type="EMBL" id="FMVF01000020">
    <property type="protein sequence ID" value="SCY95693.1"/>
    <property type="molecule type" value="Genomic_DNA"/>
</dbReference>
<dbReference type="OrthoDB" id="9789501at2"/>
<sequence length="153" mass="17071">MIVFRLSKSAHAKDLSGKGAEKFGGRWNSKGVAMVYTSDSRALCTAEIAVHTPLGNLPTDYEIALIEIPENTIVPELETAELPKDWQSVPHAHSTQIIGDKFVSDDQFLVLKVPSAVVQGEFNYLINPAHDDFKSIKIVRTEPFSFDKRLFIR</sequence>
<dbReference type="AlphaFoldDB" id="A0A1G5K4W3"/>
<evidence type="ECO:0000313" key="2">
    <source>
        <dbReference type="EMBL" id="SCY95693.1"/>
    </source>
</evidence>
<protein>
    <submittedName>
        <fullName evidence="2">RES domain-containing protein</fullName>
    </submittedName>
</protein>
<reference evidence="2 3" key="1">
    <citation type="submission" date="2016-10" db="EMBL/GenBank/DDBJ databases">
        <authorList>
            <person name="de Groot N.N."/>
        </authorList>
    </citation>
    <scope>NUCLEOTIDE SEQUENCE [LARGE SCALE GENOMIC DNA]</scope>
    <source>
        <strain evidence="2 3">CGMCC 1.7031</strain>
    </source>
</reference>
<proteinExistence type="predicted"/>
<dbReference type="STRING" id="490189.SAMN02927903_03092"/>
<dbReference type="Proteomes" id="UP000199354">
    <property type="component" value="Unassembled WGS sequence"/>
</dbReference>
<dbReference type="InterPro" id="IPR014914">
    <property type="entry name" value="RES_dom"/>
</dbReference>
<evidence type="ECO:0000259" key="1">
    <source>
        <dbReference type="SMART" id="SM00953"/>
    </source>
</evidence>
<gene>
    <name evidence="2" type="ORF">SAMN02927903_03092</name>
</gene>
<keyword evidence="3" id="KW-1185">Reference proteome</keyword>
<feature type="domain" description="RES" evidence="1">
    <location>
        <begin position="14"/>
        <end position="140"/>
    </location>
</feature>
<accession>A0A1G5K4W3</accession>
<name>A0A1G5K4W3_9FLAO</name>
<evidence type="ECO:0000313" key="3">
    <source>
        <dbReference type="Proteomes" id="UP000199354"/>
    </source>
</evidence>
<dbReference type="Pfam" id="PF08808">
    <property type="entry name" value="RES"/>
    <property type="match status" value="1"/>
</dbReference>
<organism evidence="2 3">
    <name type="scientific">Flavobacterium caeni</name>
    <dbReference type="NCBI Taxonomy" id="490189"/>
    <lineage>
        <taxon>Bacteria</taxon>
        <taxon>Pseudomonadati</taxon>
        <taxon>Bacteroidota</taxon>
        <taxon>Flavobacteriia</taxon>
        <taxon>Flavobacteriales</taxon>
        <taxon>Flavobacteriaceae</taxon>
        <taxon>Flavobacterium</taxon>
    </lineage>
</organism>